<dbReference type="Proteomes" id="UP000798662">
    <property type="component" value="Chromosome 1"/>
</dbReference>
<keyword evidence="2" id="KW-1185">Reference proteome</keyword>
<gene>
    <name evidence="1" type="ORF">I4F81_003191</name>
</gene>
<dbReference type="EMBL" id="CM020618">
    <property type="protein sequence ID" value="KAK1860603.1"/>
    <property type="molecule type" value="Genomic_DNA"/>
</dbReference>
<accession>A0ACC3BRP2</accession>
<protein>
    <submittedName>
        <fullName evidence="1">Uncharacterized protein</fullName>
    </submittedName>
</protein>
<evidence type="ECO:0000313" key="2">
    <source>
        <dbReference type="Proteomes" id="UP000798662"/>
    </source>
</evidence>
<proteinExistence type="predicted"/>
<name>A0ACC3BRP2_PYRYE</name>
<evidence type="ECO:0000313" key="1">
    <source>
        <dbReference type="EMBL" id="KAK1860603.1"/>
    </source>
</evidence>
<reference evidence="1" key="1">
    <citation type="submission" date="2019-11" db="EMBL/GenBank/DDBJ databases">
        <title>Nori genome reveals adaptations in red seaweeds to the harsh intertidal environment.</title>
        <authorList>
            <person name="Wang D."/>
            <person name="Mao Y."/>
        </authorList>
    </citation>
    <scope>NUCLEOTIDE SEQUENCE</scope>
    <source>
        <tissue evidence="1">Gametophyte</tissue>
    </source>
</reference>
<organism evidence="1 2">
    <name type="scientific">Pyropia yezoensis</name>
    <name type="common">Susabi-nori</name>
    <name type="synonym">Porphyra yezoensis</name>
    <dbReference type="NCBI Taxonomy" id="2788"/>
    <lineage>
        <taxon>Eukaryota</taxon>
        <taxon>Rhodophyta</taxon>
        <taxon>Bangiophyceae</taxon>
        <taxon>Bangiales</taxon>
        <taxon>Bangiaceae</taxon>
        <taxon>Pyropia</taxon>
    </lineage>
</organism>
<sequence>MGIARPTQGCGLLLHVGRVAVVCVPWTCRTQLLHASLLVLSEDCAGALRVADQLTSEVRSLVRSQVVPLLVLVQALVDTCARVEDVPVVAHRMQHVTEKSMNLGCVQVLQDGGGVKEDELLRLLCDSGALRERHWRRRSGAKVSRDAANEQGVLSHHCSHVRMHRSVWKSCPIPCPVKIIAAFGPVAFLTIDELGVRASCSFVADGLTMPVAK</sequence>
<comment type="caution">
    <text evidence="1">The sequence shown here is derived from an EMBL/GenBank/DDBJ whole genome shotgun (WGS) entry which is preliminary data.</text>
</comment>